<name>A0A0K0EG22_STRER</name>
<dbReference type="PANTHER" id="PTHR46060:SF1">
    <property type="entry name" value="MARINER MOS1 TRANSPOSASE-LIKE PROTEIN"/>
    <property type="match status" value="1"/>
</dbReference>
<dbReference type="Gene3D" id="1.10.10.1450">
    <property type="match status" value="1"/>
</dbReference>
<protein>
    <submittedName>
        <fullName evidence="2">HTH_48 domain-containing protein</fullName>
    </submittedName>
</protein>
<evidence type="ECO:0000259" key="1">
    <source>
        <dbReference type="Pfam" id="PF17906"/>
    </source>
</evidence>
<sequence length="77" mass="8633">MEKIEIRAVIKYFFIKGLSPTEIKADLDGTLGDSAPSFATVKNWVAEFKRGRTSTKDADVLADQQLQQMKLSKKSIK</sequence>
<dbReference type="InterPro" id="IPR052709">
    <property type="entry name" value="Transposase-MT_Hybrid"/>
</dbReference>
<dbReference type="Pfam" id="PF17906">
    <property type="entry name" value="HTH_48"/>
    <property type="match status" value="1"/>
</dbReference>
<dbReference type="InterPro" id="IPR041426">
    <property type="entry name" value="Mos1_HTH"/>
</dbReference>
<dbReference type="PANTHER" id="PTHR46060">
    <property type="entry name" value="MARINER MOS1 TRANSPOSASE-LIKE PROTEIN"/>
    <property type="match status" value="1"/>
</dbReference>
<feature type="domain" description="Mos1 transposase HTH" evidence="1">
    <location>
        <begin position="3"/>
        <end position="51"/>
    </location>
</feature>
<dbReference type="WBParaSite" id="SSTP_0000843000.1">
    <property type="protein sequence ID" value="SSTP_0000843000.1"/>
    <property type="gene ID" value="SSTP_0000843000"/>
</dbReference>
<evidence type="ECO:0000313" key="2">
    <source>
        <dbReference type="WBParaSite" id="SSTP_0000843000.1"/>
    </source>
</evidence>
<organism evidence="2">
    <name type="scientific">Strongyloides stercoralis</name>
    <name type="common">Threadworm</name>
    <dbReference type="NCBI Taxonomy" id="6248"/>
    <lineage>
        <taxon>Eukaryota</taxon>
        <taxon>Metazoa</taxon>
        <taxon>Ecdysozoa</taxon>
        <taxon>Nematoda</taxon>
        <taxon>Chromadorea</taxon>
        <taxon>Rhabditida</taxon>
        <taxon>Tylenchina</taxon>
        <taxon>Panagrolaimomorpha</taxon>
        <taxon>Strongyloidoidea</taxon>
        <taxon>Strongyloididae</taxon>
        <taxon>Strongyloides</taxon>
    </lineage>
</organism>
<proteinExistence type="predicted"/>
<accession>A0A0K0EG22</accession>
<reference evidence="2" key="1">
    <citation type="submission" date="2015-08" db="UniProtKB">
        <authorList>
            <consortium name="WormBaseParasite"/>
        </authorList>
    </citation>
    <scope>IDENTIFICATION</scope>
</reference>
<dbReference type="AlphaFoldDB" id="A0A0K0EG22"/>
<dbReference type="STRING" id="6248.A0A0K0EG22"/>